<keyword evidence="1 4" id="KW-0489">Methyltransferase</keyword>
<dbReference type="EMBL" id="DTMZ01000076">
    <property type="protein sequence ID" value="HGD13123.1"/>
    <property type="molecule type" value="Genomic_DNA"/>
</dbReference>
<dbReference type="InterPro" id="IPR029028">
    <property type="entry name" value="Alpha/beta_knot_MTases"/>
</dbReference>
<dbReference type="GO" id="GO:0032259">
    <property type="term" value="P:methylation"/>
    <property type="evidence" value="ECO:0007669"/>
    <property type="project" value="UniProtKB-KW"/>
</dbReference>
<dbReference type="Pfam" id="PF00588">
    <property type="entry name" value="SpoU_methylase"/>
    <property type="match status" value="1"/>
</dbReference>
<reference evidence="4" key="1">
    <citation type="journal article" date="2020" name="mSystems">
        <title>Genome- and Community-Level Interaction Insights into Carbon Utilization and Element Cycling Functions of Hydrothermarchaeota in Hydrothermal Sediment.</title>
        <authorList>
            <person name="Zhou Z."/>
            <person name="Liu Y."/>
            <person name="Xu W."/>
            <person name="Pan J."/>
            <person name="Luo Z.H."/>
            <person name="Li M."/>
        </authorList>
    </citation>
    <scope>NUCLEOTIDE SEQUENCE [LARGE SCALE GENOMIC DNA]</scope>
    <source>
        <strain evidence="4">SpSt-914</strain>
    </source>
</reference>
<proteinExistence type="predicted"/>
<dbReference type="GO" id="GO:0006396">
    <property type="term" value="P:RNA processing"/>
    <property type="evidence" value="ECO:0007669"/>
    <property type="project" value="InterPro"/>
</dbReference>
<gene>
    <name evidence="4" type="ORF">ENX16_03490</name>
</gene>
<name>A0A7V3PTH6_UNCW3</name>
<organism evidence="4">
    <name type="scientific">candidate division WOR-3 bacterium</name>
    <dbReference type="NCBI Taxonomy" id="2052148"/>
    <lineage>
        <taxon>Bacteria</taxon>
        <taxon>Bacteria division WOR-3</taxon>
    </lineage>
</organism>
<dbReference type="InterPro" id="IPR029026">
    <property type="entry name" value="tRNA_m1G_MTases_N"/>
</dbReference>
<dbReference type="SUPFAM" id="SSF75217">
    <property type="entry name" value="alpha/beta knot"/>
    <property type="match status" value="1"/>
</dbReference>
<dbReference type="GO" id="GO:0003723">
    <property type="term" value="F:RNA binding"/>
    <property type="evidence" value="ECO:0007669"/>
    <property type="project" value="InterPro"/>
</dbReference>
<protein>
    <submittedName>
        <fullName evidence="4">TrmH family RNA methyltransferase</fullName>
    </submittedName>
</protein>
<evidence type="ECO:0000256" key="1">
    <source>
        <dbReference type="ARBA" id="ARBA00022603"/>
    </source>
</evidence>
<feature type="domain" description="tRNA/rRNA methyltransferase SpoU type" evidence="3">
    <location>
        <begin position="44"/>
        <end position="185"/>
    </location>
</feature>
<dbReference type="GO" id="GO:0005829">
    <property type="term" value="C:cytosol"/>
    <property type="evidence" value="ECO:0007669"/>
    <property type="project" value="TreeGrafter"/>
</dbReference>
<evidence type="ECO:0000256" key="2">
    <source>
        <dbReference type="ARBA" id="ARBA00022679"/>
    </source>
</evidence>
<dbReference type="Gene3D" id="3.40.1280.10">
    <property type="match status" value="1"/>
</dbReference>
<dbReference type="AlphaFoldDB" id="A0A7V3PTH6"/>
<dbReference type="PANTHER" id="PTHR46429:SF1">
    <property type="entry name" value="23S RRNA (GUANOSINE-2'-O-)-METHYLTRANSFERASE RLMB"/>
    <property type="match status" value="1"/>
</dbReference>
<dbReference type="InterPro" id="IPR004441">
    <property type="entry name" value="rRNA_MeTrfase_TrmH"/>
</dbReference>
<evidence type="ECO:0000313" key="4">
    <source>
        <dbReference type="EMBL" id="HGD13123.1"/>
    </source>
</evidence>
<evidence type="ECO:0000259" key="3">
    <source>
        <dbReference type="Pfam" id="PF00588"/>
    </source>
</evidence>
<dbReference type="CDD" id="cd18097">
    <property type="entry name" value="SpoU-like"/>
    <property type="match status" value="1"/>
</dbReference>
<comment type="caution">
    <text evidence="4">The sequence shown here is derived from an EMBL/GenBank/DDBJ whole genome shotgun (WGS) entry which is preliminary data.</text>
</comment>
<sequence>MQNNPPKHPKHLPAPDGIETFYEVRSRDSTLPPEEFRRLARHPIYIVLDNLRSAFNVGAIFRLADATRAAAVFTCGYTAHPPHRKLSQTALGTVNSVPWRHFSSTVEALLELKNQGVRIIGVETLSGAKPYHTITYQFPLAIILGNEALGVSQAALQHCDEFIEIPVFGYKNSLNVATAAAVILYEILRQGNWFNQPV</sequence>
<dbReference type="InterPro" id="IPR001537">
    <property type="entry name" value="SpoU_MeTrfase"/>
</dbReference>
<dbReference type="PANTHER" id="PTHR46429">
    <property type="entry name" value="23S RRNA (GUANOSINE-2'-O-)-METHYLTRANSFERASE RLMB"/>
    <property type="match status" value="1"/>
</dbReference>
<dbReference type="GO" id="GO:0008173">
    <property type="term" value="F:RNA methyltransferase activity"/>
    <property type="evidence" value="ECO:0007669"/>
    <property type="project" value="InterPro"/>
</dbReference>
<keyword evidence="2 4" id="KW-0808">Transferase</keyword>
<accession>A0A7V3PTH6</accession>